<dbReference type="EC" id="2.1.1.33" evidence="3"/>
<evidence type="ECO:0000313" key="8">
    <source>
        <dbReference type="EMBL" id="MCE7511088.1"/>
    </source>
</evidence>
<gene>
    <name evidence="8" type="ORF">LZG35_20835</name>
</gene>
<evidence type="ECO:0000256" key="4">
    <source>
        <dbReference type="ARBA" id="ARBA00022603"/>
    </source>
</evidence>
<dbReference type="Pfam" id="PF02390">
    <property type="entry name" value="Methyltransf_4"/>
    <property type="match status" value="1"/>
</dbReference>
<evidence type="ECO:0000256" key="3">
    <source>
        <dbReference type="ARBA" id="ARBA00011977"/>
    </source>
</evidence>
<dbReference type="PANTHER" id="PTHR23417">
    <property type="entry name" value="3-DEOXY-D-MANNO-OCTULOSONIC-ACID TRANSFERASE/TRNA GUANINE-N 7 - -METHYLTRANSFERASE"/>
    <property type="match status" value="1"/>
</dbReference>
<dbReference type="AlphaFoldDB" id="A0A9Q3WA02"/>
<organism evidence="8 9">
    <name type="scientific">Alloalcanivorax xenomutans</name>
    <dbReference type="NCBI Taxonomy" id="1094342"/>
    <lineage>
        <taxon>Bacteria</taxon>
        <taxon>Pseudomonadati</taxon>
        <taxon>Pseudomonadota</taxon>
        <taxon>Gammaproteobacteria</taxon>
        <taxon>Oceanospirillales</taxon>
        <taxon>Alcanivoracaceae</taxon>
        <taxon>Alloalcanivorax</taxon>
    </lineage>
</organism>
<dbReference type="EMBL" id="JAJVKT010000039">
    <property type="protein sequence ID" value="MCE7511088.1"/>
    <property type="molecule type" value="Genomic_DNA"/>
</dbReference>
<sequence length="228" mass="25746">MFANSSPVVSNQTGPHERLEATVRRHLSQPWRAPLAEHDRRAFDQARQWLGDDARPLILDSGCGTGRSSVMLARRFPQARVLGLDQSEHRLQRGERRFGEALPENLRLVRCDCAGFWRLAQDAGWRVQRHYLLYPNPWPKSAHLKRRWHGHPVFPHLLALGGELEARSNWRLYLEELAAALALAGITASVTPVADTEETLTDFEEKYRLSGHQLWRLSAILGGGPGAA</sequence>
<dbReference type="PROSITE" id="PS51625">
    <property type="entry name" value="SAM_MT_TRMB"/>
    <property type="match status" value="1"/>
</dbReference>
<dbReference type="SUPFAM" id="SSF53335">
    <property type="entry name" value="S-adenosyl-L-methionine-dependent methyltransferases"/>
    <property type="match status" value="1"/>
</dbReference>
<evidence type="ECO:0000256" key="1">
    <source>
        <dbReference type="ARBA" id="ARBA00000142"/>
    </source>
</evidence>
<comment type="function">
    <text evidence="2">Catalyzes the formation of N(7)-methylguanine at position 46 (m7G46) in tRNA.</text>
</comment>
<dbReference type="GO" id="GO:0043527">
    <property type="term" value="C:tRNA methyltransferase complex"/>
    <property type="evidence" value="ECO:0007669"/>
    <property type="project" value="TreeGrafter"/>
</dbReference>
<dbReference type="PANTHER" id="PTHR23417:SF14">
    <property type="entry name" value="PENTACOTRIPEPTIDE-REPEAT REGION OF PRORP DOMAIN-CONTAINING PROTEIN"/>
    <property type="match status" value="1"/>
</dbReference>
<dbReference type="Gene3D" id="3.40.50.150">
    <property type="entry name" value="Vaccinia Virus protein VP39"/>
    <property type="match status" value="1"/>
</dbReference>
<dbReference type="CDD" id="cd02440">
    <property type="entry name" value="AdoMet_MTases"/>
    <property type="match status" value="1"/>
</dbReference>
<dbReference type="GeneID" id="94686643"/>
<evidence type="ECO:0000256" key="5">
    <source>
        <dbReference type="ARBA" id="ARBA00022679"/>
    </source>
</evidence>
<keyword evidence="4 8" id="KW-0489">Methyltransferase</keyword>
<keyword evidence="6" id="KW-0949">S-adenosyl-L-methionine</keyword>
<accession>A0A9Q3WA02</accession>
<dbReference type="RefSeq" id="WP_167374836.1">
    <property type="nucleotide sequence ID" value="NZ_CP012331.1"/>
</dbReference>
<dbReference type="KEGG" id="axe:P40_09375"/>
<keyword evidence="9" id="KW-1185">Reference proteome</keyword>
<comment type="caution">
    <text evidence="8">The sequence shown here is derived from an EMBL/GenBank/DDBJ whole genome shotgun (WGS) entry which is preliminary data.</text>
</comment>
<evidence type="ECO:0000256" key="2">
    <source>
        <dbReference type="ARBA" id="ARBA00003015"/>
    </source>
</evidence>
<keyword evidence="7" id="KW-0819">tRNA processing</keyword>
<evidence type="ECO:0000256" key="6">
    <source>
        <dbReference type="ARBA" id="ARBA00022691"/>
    </source>
</evidence>
<evidence type="ECO:0000313" key="9">
    <source>
        <dbReference type="Proteomes" id="UP001107961"/>
    </source>
</evidence>
<name>A0A9Q3WA02_9GAMM</name>
<dbReference type="InterPro" id="IPR029063">
    <property type="entry name" value="SAM-dependent_MTases_sf"/>
</dbReference>
<evidence type="ECO:0000256" key="7">
    <source>
        <dbReference type="ARBA" id="ARBA00022694"/>
    </source>
</evidence>
<dbReference type="GO" id="GO:0008176">
    <property type="term" value="F:tRNA (guanine(46)-N7)-methyltransferase activity"/>
    <property type="evidence" value="ECO:0007669"/>
    <property type="project" value="UniProtKB-EC"/>
</dbReference>
<proteinExistence type="predicted"/>
<keyword evidence="5" id="KW-0808">Transferase</keyword>
<comment type="catalytic activity">
    <reaction evidence="1">
        <text>guanosine(46) in tRNA + S-adenosyl-L-methionine = N(7)-methylguanosine(46) in tRNA + S-adenosyl-L-homocysteine</text>
        <dbReference type="Rhea" id="RHEA:42708"/>
        <dbReference type="Rhea" id="RHEA-COMP:10188"/>
        <dbReference type="Rhea" id="RHEA-COMP:10189"/>
        <dbReference type="ChEBI" id="CHEBI:57856"/>
        <dbReference type="ChEBI" id="CHEBI:59789"/>
        <dbReference type="ChEBI" id="CHEBI:74269"/>
        <dbReference type="ChEBI" id="CHEBI:74480"/>
        <dbReference type="EC" id="2.1.1.33"/>
    </reaction>
</comment>
<reference evidence="8" key="1">
    <citation type="submission" date="2022-01" db="EMBL/GenBank/DDBJ databases">
        <authorList>
            <person name="Karlyshev A.V."/>
            <person name="Jaspars M."/>
        </authorList>
    </citation>
    <scope>NUCLEOTIDE SEQUENCE</scope>
    <source>
        <strain evidence="8">AGSA3-2</strain>
    </source>
</reference>
<protein>
    <recommendedName>
        <fullName evidence="3">tRNA (guanine(46)-N(7))-methyltransferase</fullName>
        <ecNumber evidence="3">2.1.1.33</ecNumber>
    </recommendedName>
</protein>
<dbReference type="Proteomes" id="UP001107961">
    <property type="component" value="Unassembled WGS sequence"/>
</dbReference>
<dbReference type="InterPro" id="IPR003358">
    <property type="entry name" value="tRNA_(Gua-N-7)_MeTrfase_Trmb"/>
</dbReference>